<name>T0JSR1_COLGC</name>
<organism evidence="2 3">
    <name type="scientific">Colletotrichum gloeosporioides (strain Cg-14)</name>
    <name type="common">Anthracnose fungus</name>
    <name type="synonym">Glomerella cingulata</name>
    <dbReference type="NCBI Taxonomy" id="1237896"/>
    <lineage>
        <taxon>Eukaryota</taxon>
        <taxon>Fungi</taxon>
        <taxon>Dikarya</taxon>
        <taxon>Ascomycota</taxon>
        <taxon>Pezizomycotina</taxon>
        <taxon>Sordariomycetes</taxon>
        <taxon>Hypocreomycetidae</taxon>
        <taxon>Glomerellales</taxon>
        <taxon>Glomerellaceae</taxon>
        <taxon>Colletotrichum</taxon>
        <taxon>Colletotrichum gloeosporioides species complex</taxon>
    </lineage>
</organism>
<evidence type="ECO:0000313" key="3">
    <source>
        <dbReference type="Proteomes" id="UP000015530"/>
    </source>
</evidence>
<accession>T0JSR1</accession>
<proteinExistence type="predicted"/>
<feature type="region of interest" description="Disordered" evidence="1">
    <location>
        <begin position="265"/>
        <end position="291"/>
    </location>
</feature>
<dbReference type="AlphaFoldDB" id="T0JSR1"/>
<sequence>MQTPASDLEYVLLNKLVPFELDEDELHELVDATVAHVNELLYCCKTGSQGEAEAHIDQFFDEIASDWDRCLTSEEPIARLWQAVIESLINWLSEDVDLNTYNDTNRKYLGNSIIVLVGMVYADAHYYRAGLSTFETGIAHADASTSRAGPSTSEARAQDAASDTSDDADVLSSTHSNSSGAYSDCTEDKKGKSRRTADYKGKPRWLENIHYDQNGSGNEKENDGQNTPQKRKADEVFNTNDDKIVASPRKKPWEQDSIAETGFLGIADEPRPDKEAGEEMDMDKAKYLSVD</sequence>
<gene>
    <name evidence="2" type="ORF">CGLO_14844</name>
</gene>
<dbReference type="HOGENOM" id="CLU_963145_0_0_1"/>
<evidence type="ECO:0000256" key="1">
    <source>
        <dbReference type="SAM" id="MobiDB-lite"/>
    </source>
</evidence>
<dbReference type="EMBL" id="AMYD01003521">
    <property type="protein sequence ID" value="EQB46152.1"/>
    <property type="molecule type" value="Genomic_DNA"/>
</dbReference>
<evidence type="ECO:0000313" key="2">
    <source>
        <dbReference type="EMBL" id="EQB46152.1"/>
    </source>
</evidence>
<feature type="compositionally biased region" description="Basic and acidic residues" evidence="1">
    <location>
        <begin position="268"/>
        <end position="291"/>
    </location>
</feature>
<comment type="caution">
    <text evidence="2">The sequence shown here is derived from an EMBL/GenBank/DDBJ whole genome shotgun (WGS) entry which is preliminary data.</text>
</comment>
<feature type="region of interest" description="Disordered" evidence="1">
    <location>
        <begin position="143"/>
        <end position="239"/>
    </location>
</feature>
<feature type="compositionally biased region" description="Basic and acidic residues" evidence="1">
    <location>
        <begin position="186"/>
        <end position="210"/>
    </location>
</feature>
<dbReference type="Proteomes" id="UP000015530">
    <property type="component" value="Unassembled WGS sequence"/>
</dbReference>
<reference evidence="3" key="1">
    <citation type="journal article" date="2013" name="Mol. Plant Microbe Interact.">
        <title>Global aspects of pacC regulation of pathogenicity genes in Colletotrichum gloeosporioides as revealed by transcriptome analysis.</title>
        <authorList>
            <person name="Alkan N."/>
            <person name="Meng X."/>
            <person name="Friedlander G."/>
            <person name="Reuveni E."/>
            <person name="Sukno S."/>
            <person name="Sherman A."/>
            <person name="Thon M."/>
            <person name="Fluhr R."/>
            <person name="Prusky D."/>
        </authorList>
    </citation>
    <scope>NUCLEOTIDE SEQUENCE [LARGE SCALE GENOMIC DNA]</scope>
    <source>
        <strain evidence="3">Cg-14</strain>
    </source>
</reference>
<feature type="compositionally biased region" description="Polar residues" evidence="1">
    <location>
        <begin position="143"/>
        <end position="154"/>
    </location>
</feature>
<dbReference type="OrthoDB" id="4823531at2759"/>
<protein>
    <submittedName>
        <fullName evidence="2">Uncharacterized protein</fullName>
    </submittedName>
</protein>